<dbReference type="Proteomes" id="UP000045706">
    <property type="component" value="Unassembled WGS sequence"/>
</dbReference>
<dbReference type="InterPro" id="IPR019136">
    <property type="entry name" value="TF_IIIC_su-5_HTH"/>
</dbReference>
<keyword evidence="4" id="KW-0539">Nucleus</keyword>
<dbReference type="Gene3D" id="3.30.200.160">
    <property type="entry name" value="TFIIIC, subcomplex tauA, subunit Sfc1, barrel domain"/>
    <property type="match status" value="1"/>
</dbReference>
<feature type="compositionally biased region" description="Acidic residues" evidence="5">
    <location>
        <begin position="676"/>
        <end position="705"/>
    </location>
</feature>
<keyword evidence="11" id="KW-1185">Reference proteome</keyword>
<dbReference type="Pfam" id="PF09734">
    <property type="entry name" value="Tau95"/>
    <property type="match status" value="1"/>
</dbReference>
<feature type="compositionally biased region" description="Polar residues" evidence="5">
    <location>
        <begin position="649"/>
        <end position="660"/>
    </location>
</feature>
<dbReference type="GO" id="GO:0000127">
    <property type="term" value="C:transcription factor TFIIIC complex"/>
    <property type="evidence" value="ECO:0007669"/>
    <property type="project" value="InterPro"/>
</dbReference>
<evidence type="ECO:0000259" key="7">
    <source>
        <dbReference type="Pfam" id="PF17682"/>
    </source>
</evidence>
<feature type="region of interest" description="Disordered" evidence="5">
    <location>
        <begin position="544"/>
        <end position="774"/>
    </location>
</feature>
<feature type="domain" description="Transcription factor IIIC subunit Tfc1/Sfc1 triple barrel" evidence="7">
    <location>
        <begin position="67"/>
        <end position="211"/>
    </location>
</feature>
<protein>
    <submittedName>
        <fullName evidence="10">Transcription factor tau subunit sfc1 like protein</fullName>
    </submittedName>
</protein>
<evidence type="ECO:0000256" key="4">
    <source>
        <dbReference type="ARBA" id="ARBA00023242"/>
    </source>
</evidence>
<evidence type="ECO:0000313" key="10">
    <source>
        <dbReference type="EMBL" id="KAG7127530.1"/>
    </source>
</evidence>
<feature type="compositionally biased region" description="Acidic residues" evidence="5">
    <location>
        <begin position="579"/>
        <end position="588"/>
    </location>
</feature>
<dbReference type="InterPro" id="IPR040454">
    <property type="entry name" value="TF_IIIC_Tfc1/Sfc1"/>
</dbReference>
<dbReference type="PANTHER" id="PTHR13230">
    <property type="entry name" value="GENERAL TRANSCRIPTION FACTOR IIIC, POLYPEPTIDE 5"/>
    <property type="match status" value="1"/>
</dbReference>
<dbReference type="InterPro" id="IPR041499">
    <property type="entry name" value="Tfc1/Sfc1_N"/>
</dbReference>
<dbReference type="EMBL" id="CVQI01011114">
    <property type="protein sequence ID" value="CRK20768.1"/>
    <property type="molecule type" value="Genomic_DNA"/>
</dbReference>
<evidence type="ECO:0000313" key="11">
    <source>
        <dbReference type="Proteomes" id="UP000044602"/>
    </source>
</evidence>
<organism evidence="8 11">
    <name type="scientific">Verticillium longisporum</name>
    <name type="common">Verticillium dahliae var. longisporum</name>
    <dbReference type="NCBI Taxonomy" id="100787"/>
    <lineage>
        <taxon>Eukaryota</taxon>
        <taxon>Fungi</taxon>
        <taxon>Dikarya</taxon>
        <taxon>Ascomycota</taxon>
        <taxon>Pezizomycotina</taxon>
        <taxon>Sordariomycetes</taxon>
        <taxon>Hypocreomycetidae</taxon>
        <taxon>Glomerellales</taxon>
        <taxon>Plectosphaerellaceae</taxon>
        <taxon>Verticillium</taxon>
    </lineage>
</organism>
<comment type="subcellular location">
    <subcellularLocation>
        <location evidence="1">Nucleus</location>
    </subcellularLocation>
</comment>
<dbReference type="OrthoDB" id="5598268at2759"/>
<dbReference type="GO" id="GO:0006384">
    <property type="term" value="P:transcription initiation at RNA polymerase III promoter"/>
    <property type="evidence" value="ECO:0007669"/>
    <property type="project" value="InterPro"/>
</dbReference>
<accession>A0A0G4L7M1</accession>
<dbReference type="EMBL" id="CVQH01009113">
    <property type="protein sequence ID" value="CRK18017.1"/>
    <property type="molecule type" value="Genomic_DNA"/>
</dbReference>
<keyword evidence="2" id="KW-0238">DNA-binding</keyword>
<dbReference type="Pfam" id="PF17682">
    <property type="entry name" value="Tau95_N"/>
    <property type="match status" value="1"/>
</dbReference>
<dbReference type="PANTHER" id="PTHR13230:SF5">
    <property type="entry name" value="GENERAL TRANSCRIPTION FACTOR 3C POLYPEPTIDE 5"/>
    <property type="match status" value="1"/>
</dbReference>
<evidence type="ECO:0000259" key="6">
    <source>
        <dbReference type="Pfam" id="PF09734"/>
    </source>
</evidence>
<feature type="compositionally biased region" description="Acidic residues" evidence="5">
    <location>
        <begin position="737"/>
        <end position="761"/>
    </location>
</feature>
<dbReference type="GO" id="GO:0001003">
    <property type="term" value="F:RNA polymerase III type 2 promoter sequence-specific DNA binding"/>
    <property type="evidence" value="ECO:0007669"/>
    <property type="project" value="TreeGrafter"/>
</dbReference>
<feature type="compositionally biased region" description="Basic and acidic residues" evidence="5">
    <location>
        <begin position="11"/>
        <end position="20"/>
    </location>
</feature>
<dbReference type="Proteomes" id="UP000044602">
    <property type="component" value="Unassembled WGS sequence"/>
</dbReference>
<feature type="region of interest" description="Disordered" evidence="5">
    <location>
        <begin position="133"/>
        <end position="161"/>
    </location>
</feature>
<reference evidence="10" key="2">
    <citation type="journal article" date="2021" name="Mol. Plant Pathol.">
        <title>A 20-kb lineage-specific genomic region tames virulence in pathogenic amphidiploid Verticillium longisporum.</title>
        <authorList>
            <person name="Harting R."/>
            <person name="Starke J."/>
            <person name="Kusch H."/>
            <person name="Poggeler S."/>
            <person name="Maurus I."/>
            <person name="Schluter R."/>
            <person name="Landesfeind M."/>
            <person name="Bulla I."/>
            <person name="Nowrousian M."/>
            <person name="de Jonge R."/>
            <person name="Stahlhut G."/>
            <person name="Hoff K.J."/>
            <person name="Asshauer K.P."/>
            <person name="Thurmer A."/>
            <person name="Stanke M."/>
            <person name="Daniel R."/>
            <person name="Morgenstern B."/>
            <person name="Thomma B.P.H.J."/>
            <person name="Kronstad J.W."/>
            <person name="Braus-Stromeyer S.A."/>
            <person name="Braus G.H."/>
        </authorList>
    </citation>
    <scope>NUCLEOTIDE SEQUENCE</scope>
    <source>
        <strain evidence="10">Vl32</strain>
    </source>
</reference>
<proteinExistence type="predicted"/>
<evidence type="ECO:0000313" key="9">
    <source>
        <dbReference type="EMBL" id="CRK20768.1"/>
    </source>
</evidence>
<feature type="compositionally biased region" description="Low complexity" evidence="5">
    <location>
        <begin position="37"/>
        <end position="48"/>
    </location>
</feature>
<feature type="domain" description="Transcription factor IIIC subunit 5 HTH" evidence="6">
    <location>
        <begin position="251"/>
        <end position="398"/>
    </location>
</feature>
<dbReference type="EMBL" id="JAEMWZ010000290">
    <property type="protein sequence ID" value="KAG7127530.1"/>
    <property type="molecule type" value="Genomic_DNA"/>
</dbReference>
<evidence type="ECO:0000313" key="8">
    <source>
        <dbReference type="EMBL" id="CRK18017.1"/>
    </source>
</evidence>
<evidence type="ECO:0000256" key="3">
    <source>
        <dbReference type="ARBA" id="ARBA00023163"/>
    </source>
</evidence>
<feature type="compositionally biased region" description="Basic and acidic residues" evidence="5">
    <location>
        <begin position="598"/>
        <end position="624"/>
    </location>
</feature>
<dbReference type="InterPro" id="IPR042536">
    <property type="entry name" value="TFIIIC_tauA_Sfc1"/>
</dbReference>
<keyword evidence="3" id="KW-0804">Transcription</keyword>
<evidence type="ECO:0000256" key="5">
    <source>
        <dbReference type="SAM" id="MobiDB-lite"/>
    </source>
</evidence>
<feature type="compositionally biased region" description="Acidic residues" evidence="5">
    <location>
        <begin position="632"/>
        <end position="646"/>
    </location>
</feature>
<evidence type="ECO:0000256" key="2">
    <source>
        <dbReference type="ARBA" id="ARBA00023125"/>
    </source>
</evidence>
<dbReference type="GO" id="GO:0001002">
    <property type="term" value="F:RNA polymerase III type 1 promoter sequence-specific DNA binding"/>
    <property type="evidence" value="ECO:0007669"/>
    <property type="project" value="TreeGrafter"/>
</dbReference>
<dbReference type="GO" id="GO:0005634">
    <property type="term" value="C:nucleus"/>
    <property type="evidence" value="ECO:0007669"/>
    <property type="project" value="UniProtKB-SubCell"/>
</dbReference>
<dbReference type="AlphaFoldDB" id="A0A0G4L7M1"/>
<sequence length="774" mass="86958">MQNPNDVAYRAADHSRKGAMEHALAQAAARSENILGSSESESTSTSESDIFDDEARRHPIPKRVLSAVEVPMIVMNLDRAEKAFGRITSFQNVLDLDRLSIPFYLNPESPFRRPVMSHNAATHNVVLKITVPKRTGRKRKKGSGGPFEGESNAMEPGAVDAPSSYVCSKAREDNPRVLRRKLQDNIDDYRVEPVGLVKGTHRFRGPADFQWNMDESPFIKRFQEGVMSGDLNKMREFKFNEGTDLGPNVELIPPPQWATTALPFNYTYEQNPYVRPEMDPSGKQTLVNTQMPVLVGYFLSADQYPVPTGPQFEYDGGDPEVEMCITLSKELMEDRPIWTRRSLLNALGTKVRNAHIVKRCAGFAGYQFRGGPFRDSIIKYGVDPRSDPSFRKYQTVIFNLRKLQPGYAGETWQGLRSIRTEARQQMGDNFNSHVFDGKSFWSDGKIWQVCDITDPVIARIVNESPVRPECSILTSGWFHGATWAKLKAVMKTKMMAVQFGRKFPDEAFDAVFEVRDTTPPPNSSAVRIPVPDLKLTDDEMREIYGRNWKQPKKKKTHGFDYRVPGQNKRGPRLKSVAEVDGEDDEPPEGDSGPNRYHSAHETARALAGRDEQTSDHSRDDHVKIDPNLSGILEEDGEPDEDEEEESILAQLTGSAGQNDASRPPYADRSFYVPMEGEAEETGNEYDEDEDEDEEEDDEEDDDDDYVAFGANRFGGPPIRQADALRDTDVEMIAGGYAEDEDEEEDEEGDEEADDDEVEAEDVTGSRVGPRGPSL</sequence>
<reference evidence="11 12" key="1">
    <citation type="submission" date="2015-05" db="EMBL/GenBank/DDBJ databases">
        <authorList>
            <person name="Fogelqvist Johan"/>
        </authorList>
    </citation>
    <scope>NUCLEOTIDE SEQUENCE [LARGE SCALE GENOMIC DNA]</scope>
    <source>
        <strain evidence="8">VL1</strain>
        <strain evidence="9">VL2</strain>
    </source>
</reference>
<dbReference type="STRING" id="100787.A0A0G4L7M1"/>
<evidence type="ECO:0000256" key="1">
    <source>
        <dbReference type="ARBA" id="ARBA00004123"/>
    </source>
</evidence>
<name>A0A0G4L7M1_VERLO</name>
<evidence type="ECO:0000313" key="12">
    <source>
        <dbReference type="Proteomes" id="UP000045706"/>
    </source>
</evidence>
<feature type="region of interest" description="Disordered" evidence="5">
    <location>
        <begin position="1"/>
        <end position="53"/>
    </location>
</feature>
<gene>
    <name evidence="8" type="ORF">BN1708_012201</name>
    <name evidence="9" type="ORF">BN1723_012142</name>
    <name evidence="10" type="ORF">HYQ45_012571</name>
</gene>
<dbReference type="Proteomes" id="UP000689129">
    <property type="component" value="Unassembled WGS sequence"/>
</dbReference>